<name>A0A316VJ38_9BASI</name>
<dbReference type="AlphaFoldDB" id="A0A316VJ38"/>
<proteinExistence type="predicted"/>
<keyword evidence="3" id="KW-1185">Reference proteome</keyword>
<dbReference type="EMBL" id="KZ819603">
    <property type="protein sequence ID" value="PWN35515.1"/>
    <property type="molecule type" value="Genomic_DNA"/>
</dbReference>
<dbReference type="RefSeq" id="XP_025355817.1">
    <property type="nucleotide sequence ID" value="XM_025497722.1"/>
</dbReference>
<dbReference type="GeneID" id="37019503"/>
<keyword evidence="1" id="KW-0732">Signal</keyword>
<evidence type="ECO:0000313" key="3">
    <source>
        <dbReference type="Proteomes" id="UP000245771"/>
    </source>
</evidence>
<protein>
    <submittedName>
        <fullName evidence="2">Uncharacterized protein</fullName>
    </submittedName>
</protein>
<evidence type="ECO:0000256" key="1">
    <source>
        <dbReference type="SAM" id="SignalP"/>
    </source>
</evidence>
<dbReference type="Proteomes" id="UP000245771">
    <property type="component" value="Unassembled WGS sequence"/>
</dbReference>
<accession>A0A316VJ38</accession>
<evidence type="ECO:0000313" key="2">
    <source>
        <dbReference type="EMBL" id="PWN35515.1"/>
    </source>
</evidence>
<feature type="chain" id="PRO_5016374246" evidence="1">
    <location>
        <begin position="19"/>
        <end position="150"/>
    </location>
</feature>
<gene>
    <name evidence="2" type="ORF">FA14DRAFT_154928</name>
</gene>
<reference evidence="2 3" key="1">
    <citation type="journal article" date="2018" name="Mol. Biol. Evol.">
        <title>Broad Genomic Sampling Reveals a Smut Pathogenic Ancestry of the Fungal Clade Ustilaginomycotina.</title>
        <authorList>
            <person name="Kijpornyongpan T."/>
            <person name="Mondo S.J."/>
            <person name="Barry K."/>
            <person name="Sandor L."/>
            <person name="Lee J."/>
            <person name="Lipzen A."/>
            <person name="Pangilinan J."/>
            <person name="LaButti K."/>
            <person name="Hainaut M."/>
            <person name="Henrissat B."/>
            <person name="Grigoriev I.V."/>
            <person name="Spatafora J.W."/>
            <person name="Aime M.C."/>
        </authorList>
    </citation>
    <scope>NUCLEOTIDE SEQUENCE [LARGE SCALE GENOMIC DNA]</scope>
    <source>
        <strain evidence="2 3">MCA 3882</strain>
    </source>
</reference>
<organism evidence="2 3">
    <name type="scientific">Meira miltonrushii</name>
    <dbReference type="NCBI Taxonomy" id="1280837"/>
    <lineage>
        <taxon>Eukaryota</taxon>
        <taxon>Fungi</taxon>
        <taxon>Dikarya</taxon>
        <taxon>Basidiomycota</taxon>
        <taxon>Ustilaginomycotina</taxon>
        <taxon>Exobasidiomycetes</taxon>
        <taxon>Exobasidiales</taxon>
        <taxon>Brachybasidiaceae</taxon>
        <taxon>Meira</taxon>
    </lineage>
</organism>
<dbReference type="InParanoid" id="A0A316VJ38"/>
<feature type="signal peptide" evidence="1">
    <location>
        <begin position="1"/>
        <end position="18"/>
    </location>
</feature>
<sequence>MKICFYTFLLSILYVIVAISNVLCSSGKGKEVAESSSAASTPRKIPFAKGNKNYHLAKLHKHTELREIAATSADLQDPNHYVDMSKKESKRRFDKVHSMVPVVNYFRGKTGKHIATLENLSSGQQLPGKKDLEYLRKKGKLSADHELPPP</sequence>